<feature type="transmembrane region" description="Helical" evidence="1">
    <location>
        <begin position="104"/>
        <end position="121"/>
    </location>
</feature>
<feature type="transmembrane region" description="Helical" evidence="1">
    <location>
        <begin position="160"/>
        <end position="183"/>
    </location>
</feature>
<feature type="domain" description="DUF4328" evidence="2">
    <location>
        <begin position="63"/>
        <end position="153"/>
    </location>
</feature>
<feature type="transmembrane region" description="Helical" evidence="1">
    <location>
        <begin position="20"/>
        <end position="40"/>
    </location>
</feature>
<sequence>MTALPATPLPTVPARLTNAAIVVAVAYTLMLAVRPLGLLFGTTQSAVNFGVQSQVGFRLGFFATSPLEVLIIVTTYVVSCLWLHRSRVVAEAMTAEDVHDRGRIWAWLGWVVPVVALWFPYQVVRDVRVASGAFRPAGLGVWWACWLCMGVTFYDSTDPQIAITSGTLTAALAVPGCALWIGIIRGISTEQRAWAATA</sequence>
<evidence type="ECO:0000259" key="2">
    <source>
        <dbReference type="Pfam" id="PF14219"/>
    </source>
</evidence>
<evidence type="ECO:0000256" key="1">
    <source>
        <dbReference type="SAM" id="Phobius"/>
    </source>
</evidence>
<evidence type="ECO:0000313" key="3">
    <source>
        <dbReference type="EMBL" id="MBE1876131.1"/>
    </source>
</evidence>
<feature type="transmembrane region" description="Helical" evidence="1">
    <location>
        <begin position="61"/>
        <end position="84"/>
    </location>
</feature>
<dbReference type="EMBL" id="JADAQT010000078">
    <property type="protein sequence ID" value="MBE1876131.1"/>
    <property type="molecule type" value="Genomic_DNA"/>
</dbReference>
<name>A0ABR9MYL8_9MICO</name>
<dbReference type="InterPro" id="IPR025565">
    <property type="entry name" value="DUF4328"/>
</dbReference>
<keyword evidence="1" id="KW-1133">Transmembrane helix</keyword>
<dbReference type="Proteomes" id="UP000625527">
    <property type="component" value="Unassembled WGS sequence"/>
</dbReference>
<keyword evidence="1" id="KW-0472">Membrane</keyword>
<organism evidence="3 4">
    <name type="scientific">Myceligenerans pegani</name>
    <dbReference type="NCBI Taxonomy" id="2776917"/>
    <lineage>
        <taxon>Bacteria</taxon>
        <taxon>Bacillati</taxon>
        <taxon>Actinomycetota</taxon>
        <taxon>Actinomycetes</taxon>
        <taxon>Micrococcales</taxon>
        <taxon>Promicromonosporaceae</taxon>
        <taxon>Myceligenerans</taxon>
    </lineage>
</organism>
<proteinExistence type="predicted"/>
<gene>
    <name evidence="3" type="ORF">IHE71_10470</name>
</gene>
<keyword evidence="1" id="KW-0812">Transmembrane</keyword>
<dbReference type="Pfam" id="PF14219">
    <property type="entry name" value="DUF4328"/>
    <property type="match status" value="1"/>
</dbReference>
<evidence type="ECO:0000313" key="4">
    <source>
        <dbReference type="Proteomes" id="UP000625527"/>
    </source>
</evidence>
<protein>
    <submittedName>
        <fullName evidence="3">DUF4328 domain-containing protein</fullName>
    </submittedName>
</protein>
<accession>A0ABR9MYL8</accession>
<keyword evidence="4" id="KW-1185">Reference proteome</keyword>
<reference evidence="3 4" key="1">
    <citation type="submission" date="2020-10" db="EMBL/GenBank/DDBJ databases">
        <title>Myceligenerans pegani sp. nov., an endophytic actinomycete isolated from Peganum harmala L. in Xinjiang, China.</title>
        <authorList>
            <person name="Xin L."/>
        </authorList>
    </citation>
    <scope>NUCLEOTIDE SEQUENCE [LARGE SCALE GENOMIC DNA]</scope>
    <source>
        <strain evidence="3 4">TRM65318</strain>
    </source>
</reference>
<comment type="caution">
    <text evidence="3">The sequence shown here is derived from an EMBL/GenBank/DDBJ whole genome shotgun (WGS) entry which is preliminary data.</text>
</comment>